<sequence length="91" mass="9321">MTFPCDPAPVLSPRASRLRDWALFAAAASVPAICVGILGLRAVSNEADGARREVALGLATASAHLSRAIDQETDRAEAALAALPLADPLTG</sequence>
<comment type="caution">
    <text evidence="2">The sequence shown here is derived from an EMBL/GenBank/DDBJ whole genome shotgun (WGS) entry which is preliminary data.</text>
</comment>
<gene>
    <name evidence="2" type="ORF">BE21_54865</name>
</gene>
<keyword evidence="1" id="KW-0472">Membrane</keyword>
<name>A0A150TCX8_SORCE</name>
<reference evidence="2 3" key="1">
    <citation type="submission" date="2014-02" db="EMBL/GenBank/DDBJ databases">
        <title>The small core and large imbalanced accessory genome model reveals a collaborative survival strategy of Sorangium cellulosum strains in nature.</title>
        <authorList>
            <person name="Han K."/>
            <person name="Peng R."/>
            <person name="Blom J."/>
            <person name="Li Y.-Z."/>
        </authorList>
    </citation>
    <scope>NUCLEOTIDE SEQUENCE [LARGE SCALE GENOMIC DNA]</scope>
    <source>
        <strain evidence="2 3">So0007-03</strain>
    </source>
</reference>
<evidence type="ECO:0000256" key="1">
    <source>
        <dbReference type="SAM" id="Phobius"/>
    </source>
</evidence>
<evidence type="ECO:0000313" key="3">
    <source>
        <dbReference type="Proteomes" id="UP000075502"/>
    </source>
</evidence>
<keyword evidence="1" id="KW-0812">Transmembrane</keyword>
<dbReference type="AlphaFoldDB" id="A0A150TCX8"/>
<organism evidence="2 3">
    <name type="scientific">Sorangium cellulosum</name>
    <name type="common">Polyangium cellulosum</name>
    <dbReference type="NCBI Taxonomy" id="56"/>
    <lineage>
        <taxon>Bacteria</taxon>
        <taxon>Pseudomonadati</taxon>
        <taxon>Myxococcota</taxon>
        <taxon>Polyangia</taxon>
        <taxon>Polyangiales</taxon>
        <taxon>Polyangiaceae</taxon>
        <taxon>Sorangium</taxon>
    </lineage>
</organism>
<keyword evidence="1" id="KW-1133">Transmembrane helix</keyword>
<dbReference type="EMBL" id="JEME01003058">
    <property type="protein sequence ID" value="KYG02513.1"/>
    <property type="molecule type" value="Genomic_DNA"/>
</dbReference>
<evidence type="ECO:0000313" key="2">
    <source>
        <dbReference type="EMBL" id="KYG02513.1"/>
    </source>
</evidence>
<accession>A0A150TCX8</accession>
<proteinExistence type="predicted"/>
<feature type="transmembrane region" description="Helical" evidence="1">
    <location>
        <begin position="21"/>
        <end position="43"/>
    </location>
</feature>
<protein>
    <submittedName>
        <fullName evidence="2">Uncharacterized protein</fullName>
    </submittedName>
</protein>
<dbReference type="Proteomes" id="UP000075502">
    <property type="component" value="Unassembled WGS sequence"/>
</dbReference>
<feature type="non-terminal residue" evidence="2">
    <location>
        <position position="91"/>
    </location>
</feature>